<evidence type="ECO:0000256" key="1">
    <source>
        <dbReference type="PROSITE-ProRule" id="PRU00047"/>
    </source>
</evidence>
<dbReference type="GO" id="GO:0003676">
    <property type="term" value="F:nucleic acid binding"/>
    <property type="evidence" value="ECO:0007669"/>
    <property type="project" value="InterPro"/>
</dbReference>
<protein>
    <recommendedName>
        <fullName evidence="3">CCHC-type domain-containing protein</fullName>
    </recommendedName>
</protein>
<dbReference type="GO" id="GO:0008270">
    <property type="term" value="F:zinc ion binding"/>
    <property type="evidence" value="ECO:0007669"/>
    <property type="project" value="UniProtKB-KW"/>
</dbReference>
<gene>
    <name evidence="4" type="ORF">GCK32_019719</name>
</gene>
<feature type="compositionally biased region" description="Basic residues" evidence="2">
    <location>
        <begin position="504"/>
        <end position="515"/>
    </location>
</feature>
<dbReference type="Proteomes" id="UP001331761">
    <property type="component" value="Unassembled WGS sequence"/>
</dbReference>
<keyword evidence="5" id="KW-1185">Reference proteome</keyword>
<name>A0AAN8F9I5_TRICO</name>
<evidence type="ECO:0000313" key="5">
    <source>
        <dbReference type="Proteomes" id="UP001331761"/>
    </source>
</evidence>
<dbReference type="InterPro" id="IPR021109">
    <property type="entry name" value="Peptidase_aspartic_dom_sf"/>
</dbReference>
<proteinExistence type="predicted"/>
<evidence type="ECO:0000259" key="3">
    <source>
        <dbReference type="PROSITE" id="PS50158"/>
    </source>
</evidence>
<feature type="region of interest" description="Disordered" evidence="2">
    <location>
        <begin position="372"/>
        <end position="400"/>
    </location>
</feature>
<reference evidence="4 5" key="1">
    <citation type="submission" date="2019-10" db="EMBL/GenBank/DDBJ databases">
        <title>Assembly and Annotation for the nematode Trichostrongylus colubriformis.</title>
        <authorList>
            <person name="Martin J."/>
        </authorList>
    </citation>
    <scope>NUCLEOTIDE SEQUENCE [LARGE SCALE GENOMIC DNA]</scope>
    <source>
        <strain evidence="4">G859</strain>
        <tissue evidence="4">Whole worm</tissue>
    </source>
</reference>
<dbReference type="PANTHER" id="PTHR47331">
    <property type="entry name" value="PHD-TYPE DOMAIN-CONTAINING PROTEIN"/>
    <property type="match status" value="1"/>
</dbReference>
<dbReference type="Pfam" id="PF03564">
    <property type="entry name" value="DUF1759"/>
    <property type="match status" value="1"/>
</dbReference>
<dbReference type="EMBL" id="WIXE01013067">
    <property type="protein sequence ID" value="KAK5975416.1"/>
    <property type="molecule type" value="Genomic_DNA"/>
</dbReference>
<evidence type="ECO:0000256" key="2">
    <source>
        <dbReference type="SAM" id="MobiDB-lite"/>
    </source>
</evidence>
<evidence type="ECO:0000313" key="4">
    <source>
        <dbReference type="EMBL" id="KAK5975416.1"/>
    </source>
</evidence>
<accession>A0AAN8F9I5</accession>
<dbReference type="Pfam" id="PF13650">
    <property type="entry name" value="Asp_protease_2"/>
    <property type="match status" value="1"/>
</dbReference>
<sequence>MSNIASCKANLTKAISALESVRGKIPASLLSPVDVNTCDFDLDACHAQLQSHLSQIRASLRTVKDRHQVFLNLVANSVTHNADSKAYETYMQESRVEEVISAAEATVASLRSRISELNTLIEQGPAPTSSDVVHEKPRDYPKTPSYASVSTQPNIQTQQSYSVPSLSPQQPTVQPTSSLFGPLSTQPAIQLGKLTLEPFTGDITQFHRFWCAFELLVHNDPNTPPVHKFLYLQSLLKGEAQVVLQDLDPDECNYSELVRALKTRYDRPYRTRALLHKQLQQLPAAHNNGSDLRNTWFRVSGILHGLRRYEDFRTVLPLLDLVKSKFPSEIQQKLHDLEFQTNSDFDLDQVMQKLDYIIASKEKYEDSTTLRDSFSVNTSHQRSPSRPSSSRRSSRSSFSPTRCCFCEAKDHSSSRCRLDIPVVARRTIARLSGLCWKCLREGHSVRSCRYPSCRVCGRDHHDLLCQDTSRDRHRSRRDRHRDDSQYRSPRRYSSRSPSEDDRRHYRSSRTRRSRSYSRDRHDSRRRYDTRHSSRSHSPQRVTFHSPIRDRSGHRTRHGSPYPQRDRSFKSDDEAESSCHADSPPAHSISASRSASLMLVKANAFNCDTARLQEVILFLDSGAQKSFIASSTVQRLGLRVLDKEPRTFITFGGYSTTEISGVVQLTLVDLHGDELVVAPPNRQSRCANRHHLCRQKISTLFDIMDFLCLCVSPVPCFLTFLSVSTTFGMSFHRILPFACLRAWCCVILGLVPSSRVTRFFGWAIGRHIRP</sequence>
<feature type="compositionally biased region" description="Polar residues" evidence="2">
    <location>
        <begin position="145"/>
        <end position="178"/>
    </location>
</feature>
<feature type="compositionally biased region" description="Basic and acidic residues" evidence="2">
    <location>
        <begin position="516"/>
        <end position="531"/>
    </location>
</feature>
<feature type="domain" description="CCHC-type" evidence="3">
    <location>
        <begin position="435"/>
        <end position="449"/>
    </location>
</feature>
<comment type="caution">
    <text evidence="4">The sequence shown here is derived from an EMBL/GenBank/DDBJ whole genome shotgun (WGS) entry which is preliminary data.</text>
</comment>
<dbReference type="PROSITE" id="PS50158">
    <property type="entry name" value="ZF_CCHC"/>
    <property type="match status" value="1"/>
</dbReference>
<feature type="region of interest" description="Disordered" evidence="2">
    <location>
        <begin position="121"/>
        <end position="178"/>
    </location>
</feature>
<feature type="compositionally biased region" description="Basic and acidic residues" evidence="2">
    <location>
        <begin position="132"/>
        <end position="141"/>
    </location>
</feature>
<keyword evidence="1" id="KW-0863">Zinc-finger</keyword>
<feature type="region of interest" description="Disordered" evidence="2">
    <location>
        <begin position="469"/>
        <end position="588"/>
    </location>
</feature>
<dbReference type="InterPro" id="IPR001878">
    <property type="entry name" value="Znf_CCHC"/>
</dbReference>
<keyword evidence="1" id="KW-0862">Zinc</keyword>
<dbReference type="InterPro" id="IPR005312">
    <property type="entry name" value="DUF1759"/>
</dbReference>
<feature type="compositionally biased region" description="Low complexity" evidence="2">
    <location>
        <begin position="382"/>
        <end position="400"/>
    </location>
</feature>
<organism evidence="4 5">
    <name type="scientific">Trichostrongylus colubriformis</name>
    <name type="common">Black scour worm</name>
    <dbReference type="NCBI Taxonomy" id="6319"/>
    <lineage>
        <taxon>Eukaryota</taxon>
        <taxon>Metazoa</taxon>
        <taxon>Ecdysozoa</taxon>
        <taxon>Nematoda</taxon>
        <taxon>Chromadorea</taxon>
        <taxon>Rhabditida</taxon>
        <taxon>Rhabditina</taxon>
        <taxon>Rhabditomorpha</taxon>
        <taxon>Strongyloidea</taxon>
        <taxon>Trichostrongylidae</taxon>
        <taxon>Trichostrongylus</taxon>
    </lineage>
</organism>
<keyword evidence="1" id="KW-0479">Metal-binding</keyword>
<feature type="compositionally biased region" description="Polar residues" evidence="2">
    <location>
        <begin position="372"/>
        <end position="381"/>
    </location>
</feature>
<dbReference type="Gene3D" id="2.40.70.10">
    <property type="entry name" value="Acid Proteases"/>
    <property type="match status" value="1"/>
</dbReference>
<feature type="compositionally biased region" description="Polar residues" evidence="2">
    <location>
        <begin position="121"/>
        <end position="131"/>
    </location>
</feature>
<dbReference type="AlphaFoldDB" id="A0AAN8F9I5"/>